<gene>
    <name evidence="7" type="primary">LOC110210438</name>
</gene>
<dbReference type="SUPFAM" id="SSF53474">
    <property type="entry name" value="alpha/beta-Hydrolases"/>
    <property type="match status" value="1"/>
</dbReference>
<evidence type="ECO:0000259" key="5">
    <source>
        <dbReference type="Pfam" id="PF00135"/>
    </source>
</evidence>
<feature type="domain" description="Carboxylesterase type B" evidence="5">
    <location>
        <begin position="83"/>
        <end position="595"/>
    </location>
</feature>
<keyword evidence="2 4" id="KW-0378">Hydrolase</keyword>
<dbReference type="InParanoid" id="A0A6P5KJ96"/>
<dbReference type="CDD" id="cd00312">
    <property type="entry name" value="Esterase_lipase"/>
    <property type="match status" value="1"/>
</dbReference>
<dbReference type="PROSITE" id="PS00122">
    <property type="entry name" value="CARBOXYLESTERASE_B_1"/>
    <property type="match status" value="1"/>
</dbReference>
<name>A0A6P5KJ96_PHACI</name>
<evidence type="ECO:0000256" key="2">
    <source>
        <dbReference type="ARBA" id="ARBA00022801"/>
    </source>
</evidence>
<reference evidence="7" key="1">
    <citation type="submission" date="2025-08" db="UniProtKB">
        <authorList>
            <consortium name="RefSeq"/>
        </authorList>
    </citation>
    <scope>IDENTIFICATION</scope>
    <source>
        <tissue evidence="7">Spleen</tissue>
    </source>
</reference>
<dbReference type="PANTHER" id="PTHR11559">
    <property type="entry name" value="CARBOXYLESTERASE"/>
    <property type="match status" value="1"/>
</dbReference>
<dbReference type="Pfam" id="PF00135">
    <property type="entry name" value="COesterase"/>
    <property type="match status" value="1"/>
</dbReference>
<evidence type="ECO:0000256" key="1">
    <source>
        <dbReference type="ARBA" id="ARBA00005964"/>
    </source>
</evidence>
<comment type="similarity">
    <text evidence="1 4">Belongs to the type-B carboxylesterase/lipase family.</text>
</comment>
<dbReference type="FunCoup" id="A0A6P5KJ96">
    <property type="interactions" value="252"/>
</dbReference>
<dbReference type="AlphaFoldDB" id="A0A6P5KJ96"/>
<evidence type="ECO:0000256" key="3">
    <source>
        <dbReference type="ARBA" id="ARBA00023157"/>
    </source>
</evidence>
<dbReference type="InterPro" id="IPR019819">
    <property type="entry name" value="Carboxylesterase_B_CS"/>
</dbReference>
<keyword evidence="6" id="KW-1185">Reference proteome</keyword>
<dbReference type="PROSITE" id="PS00941">
    <property type="entry name" value="CARBOXYLESTERASE_B_2"/>
    <property type="match status" value="1"/>
</dbReference>
<dbReference type="InterPro" id="IPR019826">
    <property type="entry name" value="Carboxylesterase_B_AS"/>
</dbReference>
<evidence type="ECO:0000256" key="4">
    <source>
        <dbReference type="RuleBase" id="RU361235"/>
    </source>
</evidence>
<keyword evidence="3" id="KW-1015">Disulfide bond</keyword>
<accession>A0A6P5KJ96</accession>
<sequence length="616" mass="68525">MELLIAVDKEIWGTPGGFICRYNLSTSLKSWDLFPSPRIRNISAQPGIPEKTMPAEQKSLLWSLTCITCLLILPAEGQEAAGPEVVTQFGRVRGKQVAVKGTDHLVDVFLGIPFAKPPIGARRFSPPQPAEPWEGVKDATAFPPMCLQELERTDIMKNTLDGKQQLFPVSEDCLYLNIYTPASRHKKDKLPVMFWIHGGSLAIGGASSLDGSPLSAYEDIVVVIVQYRLGFQGFLSTGDEFAPGNWGFLDLVAALQWVQGNIAHFGGDPNCVTISGQSAGGACVSLLVLSPVTKGLFHRAISQSGVAIMPGVIIDHPQPIFQDIALLHGCEGSSSAVLIRCLRNIENMIFDRKFSSLPYIPATVDGVLLPKFPEKLLLEKEFPRIPYLFGVTNHEFGHMIPLAWMPQNLEDGMKKESALTLLKNKSVVLGTPSELIHLITDEYMGNQTDPVAIRDATLDIFGDFFIVFPTLRTSKKHRDSGAPVYFYEFQHRPSAFNKIKPAFVKSDHSAELTFIFGGPFMTDEHSLLAFPDSTEEEKQLSRVMMRYWANFIRNGDPNGEGLPSWPLYDQSEPYLELSLTPRVGRKLKEDGMEFWGKLIREKVKPYYEGKKVHTEL</sequence>
<dbReference type="InterPro" id="IPR029058">
    <property type="entry name" value="AB_hydrolase_fold"/>
</dbReference>
<dbReference type="Proteomes" id="UP000515140">
    <property type="component" value="Unplaced"/>
</dbReference>
<dbReference type="InterPro" id="IPR002018">
    <property type="entry name" value="CarbesteraseB"/>
</dbReference>
<organism evidence="6 7">
    <name type="scientific">Phascolarctos cinereus</name>
    <name type="common">Koala</name>
    <dbReference type="NCBI Taxonomy" id="38626"/>
    <lineage>
        <taxon>Eukaryota</taxon>
        <taxon>Metazoa</taxon>
        <taxon>Chordata</taxon>
        <taxon>Craniata</taxon>
        <taxon>Vertebrata</taxon>
        <taxon>Euteleostomi</taxon>
        <taxon>Mammalia</taxon>
        <taxon>Metatheria</taxon>
        <taxon>Diprotodontia</taxon>
        <taxon>Phascolarctidae</taxon>
        <taxon>Phascolarctos</taxon>
    </lineage>
</organism>
<dbReference type="EC" id="3.1.1.-" evidence="4"/>
<dbReference type="GeneID" id="110210438"/>
<evidence type="ECO:0000313" key="7">
    <source>
        <dbReference type="RefSeq" id="XP_020845069.1"/>
    </source>
</evidence>
<dbReference type="Gene3D" id="3.40.50.1820">
    <property type="entry name" value="alpha/beta hydrolase"/>
    <property type="match status" value="1"/>
</dbReference>
<proteinExistence type="inferred from homology"/>
<protein>
    <recommendedName>
        <fullName evidence="4">Carboxylic ester hydrolase</fullName>
        <ecNumber evidence="4">3.1.1.-</ecNumber>
    </recommendedName>
</protein>
<dbReference type="RefSeq" id="XP_020845069.1">
    <property type="nucleotide sequence ID" value="XM_020989410.1"/>
</dbReference>
<dbReference type="InterPro" id="IPR050309">
    <property type="entry name" value="Type-B_Carboxylest/Lipase"/>
</dbReference>
<evidence type="ECO:0000313" key="6">
    <source>
        <dbReference type="Proteomes" id="UP000515140"/>
    </source>
</evidence>
<dbReference type="GO" id="GO:0016787">
    <property type="term" value="F:hydrolase activity"/>
    <property type="evidence" value="ECO:0007669"/>
    <property type="project" value="UniProtKB-KW"/>
</dbReference>
<dbReference type="FunFam" id="3.40.50.1820:FF:000011">
    <property type="entry name" value="Carboxylic ester hydrolase"/>
    <property type="match status" value="1"/>
</dbReference>
<dbReference type="KEGG" id="pcw:110210438"/>